<comment type="caution">
    <text evidence="7">The sequence shown here is derived from an EMBL/GenBank/DDBJ whole genome shotgun (WGS) entry which is preliminary data.</text>
</comment>
<keyword evidence="4" id="KW-0564">Palmitate</keyword>
<protein>
    <submittedName>
        <fullName evidence="7">ABC transporter substrate-binding protein</fullName>
    </submittedName>
</protein>
<dbReference type="PANTHER" id="PTHR43649">
    <property type="entry name" value="ARABINOSE-BINDING PROTEIN-RELATED"/>
    <property type="match status" value="1"/>
</dbReference>
<sequence>MRTNRIQPTRRSILAAGVAGAATAVLAASGCAAGGTGTRRDGPKLDAGASATAVKGHLTVWSWDVAATALKRLAPEFERRHPGVTVDIVDIGYDNAYDKITVGLKSGKGLPDITTVEGPRVQSFIGNFPSGFYDLTALAGPYKDRFDQAAWRTASDEKGRVLALPWDTGPCALYYRRDHFQEAGVDPNALRTWDDYVRAGEQIKAKTGKKLLALDNAEDNTFLLLLQQQGQGYFKDGKVAVGTPQALRAMTLLKTLRDKDLIAFERGWDGYVTATKEGKIATAPYAAWWAGTLTGEMKELKGKFGVVPLPAFDAGGVRTSNNGGSLLAVTAQTGNARTAWAFTQFILADSANQVSMLQHEGLFPAFLPALQDPYLAKPSDYFGGQPVNKTFADLVRSIPPIDYTKDHAKAAELVWSANGGVLLRGKDPKKTLGSTAEQIASATGREIAA</sequence>
<evidence type="ECO:0000256" key="1">
    <source>
        <dbReference type="ARBA" id="ARBA00022475"/>
    </source>
</evidence>
<keyword evidence="5" id="KW-0449">Lipoprotein</keyword>
<keyword evidence="3" id="KW-0472">Membrane</keyword>
<dbReference type="EMBL" id="JBHSXS010000009">
    <property type="protein sequence ID" value="MFC6881659.1"/>
    <property type="molecule type" value="Genomic_DNA"/>
</dbReference>
<dbReference type="PROSITE" id="PS51318">
    <property type="entry name" value="TAT"/>
    <property type="match status" value="1"/>
</dbReference>
<dbReference type="CDD" id="cd13585">
    <property type="entry name" value="PBP2_TMBP_like"/>
    <property type="match status" value="1"/>
</dbReference>
<evidence type="ECO:0000256" key="4">
    <source>
        <dbReference type="ARBA" id="ARBA00023139"/>
    </source>
</evidence>
<dbReference type="InterPro" id="IPR050490">
    <property type="entry name" value="Bact_solute-bd_prot1"/>
</dbReference>
<gene>
    <name evidence="7" type="ORF">ACFQKB_18015</name>
</gene>
<evidence type="ECO:0000313" key="7">
    <source>
        <dbReference type="EMBL" id="MFC6881659.1"/>
    </source>
</evidence>
<dbReference type="InterPro" id="IPR006311">
    <property type="entry name" value="TAT_signal"/>
</dbReference>
<feature type="signal peptide" evidence="6">
    <location>
        <begin position="1"/>
        <end position="27"/>
    </location>
</feature>
<dbReference type="PANTHER" id="PTHR43649:SF33">
    <property type="entry name" value="POLYGALACTURONAN_RHAMNOGALACTURONAN-BINDING PROTEIN YTCQ"/>
    <property type="match status" value="1"/>
</dbReference>
<organism evidence="7 8">
    <name type="scientific">Actinomadura yumaensis</name>
    <dbReference type="NCBI Taxonomy" id="111807"/>
    <lineage>
        <taxon>Bacteria</taxon>
        <taxon>Bacillati</taxon>
        <taxon>Actinomycetota</taxon>
        <taxon>Actinomycetes</taxon>
        <taxon>Streptosporangiales</taxon>
        <taxon>Thermomonosporaceae</taxon>
        <taxon>Actinomadura</taxon>
    </lineage>
</organism>
<evidence type="ECO:0000313" key="8">
    <source>
        <dbReference type="Proteomes" id="UP001596380"/>
    </source>
</evidence>
<keyword evidence="2 6" id="KW-0732">Signal</keyword>
<evidence type="ECO:0000256" key="5">
    <source>
        <dbReference type="ARBA" id="ARBA00023288"/>
    </source>
</evidence>
<proteinExistence type="predicted"/>
<dbReference type="PROSITE" id="PS51257">
    <property type="entry name" value="PROKAR_LIPOPROTEIN"/>
    <property type="match status" value="1"/>
</dbReference>
<dbReference type="RefSeq" id="WP_378063367.1">
    <property type="nucleotide sequence ID" value="NZ_JBHSXS010000009.1"/>
</dbReference>
<dbReference type="InterPro" id="IPR006059">
    <property type="entry name" value="SBP"/>
</dbReference>
<feature type="chain" id="PRO_5045889577" evidence="6">
    <location>
        <begin position="28"/>
        <end position="449"/>
    </location>
</feature>
<dbReference type="Proteomes" id="UP001596380">
    <property type="component" value="Unassembled WGS sequence"/>
</dbReference>
<evidence type="ECO:0000256" key="2">
    <source>
        <dbReference type="ARBA" id="ARBA00022729"/>
    </source>
</evidence>
<evidence type="ECO:0000256" key="3">
    <source>
        <dbReference type="ARBA" id="ARBA00023136"/>
    </source>
</evidence>
<keyword evidence="8" id="KW-1185">Reference proteome</keyword>
<dbReference type="Gene3D" id="3.40.190.10">
    <property type="entry name" value="Periplasmic binding protein-like II"/>
    <property type="match status" value="1"/>
</dbReference>
<keyword evidence="1" id="KW-1003">Cell membrane</keyword>
<name>A0ABW2CIT0_9ACTN</name>
<dbReference type="SUPFAM" id="SSF53850">
    <property type="entry name" value="Periplasmic binding protein-like II"/>
    <property type="match status" value="1"/>
</dbReference>
<accession>A0ABW2CIT0</accession>
<evidence type="ECO:0000256" key="6">
    <source>
        <dbReference type="SAM" id="SignalP"/>
    </source>
</evidence>
<reference evidence="8" key="1">
    <citation type="journal article" date="2019" name="Int. J. Syst. Evol. Microbiol.">
        <title>The Global Catalogue of Microorganisms (GCM) 10K type strain sequencing project: providing services to taxonomists for standard genome sequencing and annotation.</title>
        <authorList>
            <consortium name="The Broad Institute Genomics Platform"/>
            <consortium name="The Broad Institute Genome Sequencing Center for Infectious Disease"/>
            <person name="Wu L."/>
            <person name="Ma J."/>
        </authorList>
    </citation>
    <scope>NUCLEOTIDE SEQUENCE [LARGE SCALE GENOMIC DNA]</scope>
    <source>
        <strain evidence="8">JCM 3369</strain>
    </source>
</reference>
<dbReference type="Pfam" id="PF01547">
    <property type="entry name" value="SBP_bac_1"/>
    <property type="match status" value="1"/>
</dbReference>